<evidence type="ECO:0000313" key="1">
    <source>
        <dbReference type="EMBL" id="QDU68114.1"/>
    </source>
</evidence>
<accession>A0A518BMB0</accession>
<gene>
    <name evidence="1" type="ORF">Pla133_32080</name>
</gene>
<dbReference type="PANTHER" id="PTHR47197">
    <property type="entry name" value="PROTEIN NIRF"/>
    <property type="match status" value="1"/>
</dbReference>
<organism evidence="1 2">
    <name type="scientific">Engelhardtia mirabilis</name>
    <dbReference type="NCBI Taxonomy" id="2528011"/>
    <lineage>
        <taxon>Bacteria</taxon>
        <taxon>Pseudomonadati</taxon>
        <taxon>Planctomycetota</taxon>
        <taxon>Planctomycetia</taxon>
        <taxon>Planctomycetia incertae sedis</taxon>
        <taxon>Engelhardtia</taxon>
    </lineage>
</organism>
<dbReference type="InterPro" id="IPR015943">
    <property type="entry name" value="WD40/YVTN_repeat-like_dom_sf"/>
</dbReference>
<dbReference type="RefSeq" id="WP_145066851.1">
    <property type="nucleotide sequence ID" value="NZ_CP036287.1"/>
</dbReference>
<reference evidence="1 2" key="1">
    <citation type="submission" date="2019-02" db="EMBL/GenBank/DDBJ databases">
        <title>Deep-cultivation of Planctomycetes and their phenomic and genomic characterization uncovers novel biology.</title>
        <authorList>
            <person name="Wiegand S."/>
            <person name="Jogler M."/>
            <person name="Boedeker C."/>
            <person name="Pinto D."/>
            <person name="Vollmers J."/>
            <person name="Rivas-Marin E."/>
            <person name="Kohn T."/>
            <person name="Peeters S.H."/>
            <person name="Heuer A."/>
            <person name="Rast P."/>
            <person name="Oberbeckmann S."/>
            <person name="Bunk B."/>
            <person name="Jeske O."/>
            <person name="Meyerdierks A."/>
            <person name="Storesund J.E."/>
            <person name="Kallscheuer N."/>
            <person name="Luecker S."/>
            <person name="Lage O.M."/>
            <person name="Pohl T."/>
            <person name="Merkel B.J."/>
            <person name="Hornburger P."/>
            <person name="Mueller R.-W."/>
            <person name="Bruemmer F."/>
            <person name="Labrenz M."/>
            <person name="Spormann A.M."/>
            <person name="Op den Camp H."/>
            <person name="Overmann J."/>
            <person name="Amann R."/>
            <person name="Jetten M.S.M."/>
            <person name="Mascher T."/>
            <person name="Medema M.H."/>
            <person name="Devos D.P."/>
            <person name="Kaster A.-K."/>
            <person name="Ovreas L."/>
            <person name="Rohde M."/>
            <person name="Galperin M.Y."/>
            <person name="Jogler C."/>
        </authorList>
    </citation>
    <scope>NUCLEOTIDE SEQUENCE [LARGE SCALE GENOMIC DNA]</scope>
    <source>
        <strain evidence="1 2">Pla133</strain>
    </source>
</reference>
<protein>
    <submittedName>
        <fullName evidence="1">Lactonase, 7-bladed beta-propeller</fullName>
    </submittedName>
</protein>
<dbReference type="Gene3D" id="2.130.10.10">
    <property type="entry name" value="YVTN repeat-like/Quinoprotein amine dehydrogenase"/>
    <property type="match status" value="4"/>
</dbReference>
<dbReference type="PANTHER" id="PTHR47197:SF3">
    <property type="entry name" value="DIHYDRO-HEME D1 DEHYDROGENASE"/>
    <property type="match status" value="1"/>
</dbReference>
<dbReference type="Proteomes" id="UP000316921">
    <property type="component" value="Chromosome"/>
</dbReference>
<dbReference type="InterPro" id="IPR011045">
    <property type="entry name" value="N2O_reductase_N"/>
</dbReference>
<dbReference type="SUPFAM" id="SSF50974">
    <property type="entry name" value="Nitrous oxide reductase, N-terminal domain"/>
    <property type="match status" value="1"/>
</dbReference>
<dbReference type="SUPFAM" id="SSF51004">
    <property type="entry name" value="C-terminal (heme d1) domain of cytochrome cd1-nitrite reductase"/>
    <property type="match status" value="2"/>
</dbReference>
<proteinExistence type="predicted"/>
<dbReference type="AlphaFoldDB" id="A0A518BMB0"/>
<name>A0A518BMB0_9BACT</name>
<dbReference type="InterPro" id="IPR011048">
    <property type="entry name" value="Haem_d1_sf"/>
</dbReference>
<keyword evidence="2" id="KW-1185">Reference proteome</keyword>
<evidence type="ECO:0000313" key="2">
    <source>
        <dbReference type="Proteomes" id="UP000316921"/>
    </source>
</evidence>
<dbReference type="InterPro" id="IPR051200">
    <property type="entry name" value="Host-pathogen_enzymatic-act"/>
</dbReference>
<sequence length="914" mass="91863">MPTPSLILLLATLPQITTPLASSAGDDPDGDPILLSLELAQVDLANLGHAGAQPTSALGGLCSGIAQQLVQNADQVEGDAPSAIAFTPDGSRYLIAHRDSANLTEFDAVSGAFLRELPISGSPQDVAVAADGTRAVVANVFEGTVSFVDLASGAEYAVTGGVDLPAVVRITHDSALAVVGAMGTQELVVFDMTTGLELRRIGGMGFASTLSFAPEPGAISLGLDQLRLAGNTAIHPDYYADEIEVVDVTTGAVTTLAASDGPRGIAVTPDGALAVITNTGTSQSITLLDVASATIVKDIAIGQSVREPVAVEPTGAKAAVAVQNAVVMVDLATNAVGANLNTASVNQLLTTADGQYVLGVGFFGSLLEYATSSKIKDLNNQVSAAFGAVSPTSSTAVMVATTFGEDRLVVDTAGAAGSLLLAGNTGQGLEADSTRRVAVSLDGQRAVTTNILMDTASVWDVPTGTLLGVVQVGNRPSGVAVTPDGSKAVVANLDSTFASVIDLATLAVTNVAISTRGSEVEISPDGQYAYVAVVSGGDGVWRIDLNTLTTAGAKLATGDMGSISFPYTQSSGISLSPNGATLAVCGSFSDSVTLIDTATWTVLGDEPTGSFPVRAAWAANSGFVFVACRDSDELTRVRVVGGTTTVVATIAVGQWPYEMEVSADGKTVWVLEYLDDSIGVVDVPSGLKTGEVALPDNPVGLVLDPSEANLYVVTGGWSATIGGSVFSIDETGELHVVDTASLSIVHSLDNGWAPAGLAATPSADVLLVPAPRGDGLGFARTGQALTVDVDSISVSAGGVQSLCLDAGAGAAGQLYLVLGSASGSSPGLVLDGVTIPLNLDAYLLFTLDLAGSAPFVGTFGLLDGLGEGSASIALPPGTDPALAGVSVIHAFVAADAFFGTVTFASNAVGLTLVP</sequence>
<dbReference type="KEGG" id="pbap:Pla133_32080"/>
<dbReference type="EMBL" id="CP036287">
    <property type="protein sequence ID" value="QDU68114.1"/>
    <property type="molecule type" value="Genomic_DNA"/>
</dbReference>